<evidence type="ECO:0000313" key="3">
    <source>
        <dbReference type="EMBL" id="UFW87436.1"/>
    </source>
</evidence>
<dbReference type="Pfam" id="PF00211">
    <property type="entry name" value="Guanylate_cyc"/>
    <property type="match status" value="1"/>
</dbReference>
<evidence type="ECO:0000259" key="2">
    <source>
        <dbReference type="PROSITE" id="PS50125"/>
    </source>
</evidence>
<dbReference type="Gene3D" id="3.30.70.1230">
    <property type="entry name" value="Nucleotide cyclase"/>
    <property type="match status" value="1"/>
</dbReference>
<reference evidence="3" key="1">
    <citation type="submission" date="2021-11" db="EMBL/GenBank/DDBJ databases">
        <title>Australian commercial rhizobial inoculants.</title>
        <authorList>
            <person name="Kohlmeier M.G."/>
            <person name="O'Hara G.W."/>
            <person name="Colombi E."/>
            <person name="Ramsay J.P."/>
            <person name="Terpolilli J."/>
        </authorList>
    </citation>
    <scope>NUCLEOTIDE SEQUENCE</scope>
    <source>
        <strain evidence="3">CC829</strain>
    </source>
</reference>
<protein>
    <submittedName>
        <fullName evidence="3">Adenylate/guanylate cyclase domain-containing protein</fullName>
    </submittedName>
</protein>
<dbReference type="PANTHER" id="PTHR43081">
    <property type="entry name" value="ADENYLATE CYCLASE, TERMINAL-DIFFERENTIATION SPECIFIC-RELATED"/>
    <property type="match status" value="1"/>
</dbReference>
<gene>
    <name evidence="3" type="ORF">BjapCC829_02170</name>
</gene>
<feature type="domain" description="Guanylate cyclase" evidence="2">
    <location>
        <begin position="7"/>
        <end position="121"/>
    </location>
</feature>
<proteinExistence type="predicted"/>
<dbReference type="Proteomes" id="UP001430990">
    <property type="component" value="Chromosome"/>
</dbReference>
<dbReference type="CDD" id="cd07302">
    <property type="entry name" value="CHD"/>
    <property type="match status" value="1"/>
</dbReference>
<dbReference type="PANTHER" id="PTHR43081:SF19">
    <property type="entry name" value="PH-SENSITIVE ADENYLATE CYCLASE RV1264"/>
    <property type="match status" value="1"/>
</dbReference>
<dbReference type="RefSeq" id="WP_063980426.1">
    <property type="nucleotide sequence ID" value="NZ_CP088100.1"/>
</dbReference>
<dbReference type="InterPro" id="IPR050697">
    <property type="entry name" value="Adenylyl/Guanylyl_Cyclase_3/4"/>
</dbReference>
<keyword evidence="4" id="KW-1185">Reference proteome</keyword>
<dbReference type="InterPro" id="IPR001054">
    <property type="entry name" value="A/G_cyclase"/>
</dbReference>
<dbReference type="PROSITE" id="PS50125">
    <property type="entry name" value="GUANYLATE_CYCLASE_2"/>
    <property type="match status" value="1"/>
</dbReference>
<dbReference type="SUPFAM" id="SSF55073">
    <property type="entry name" value="Nucleotide cyclase"/>
    <property type="match status" value="1"/>
</dbReference>
<dbReference type="InterPro" id="IPR029787">
    <property type="entry name" value="Nucleotide_cyclase"/>
</dbReference>
<name>A0ABY3QQV3_9BRAD</name>
<evidence type="ECO:0000313" key="4">
    <source>
        <dbReference type="Proteomes" id="UP001430990"/>
    </source>
</evidence>
<feature type="transmembrane region" description="Helical" evidence="1">
    <location>
        <begin position="194"/>
        <end position="215"/>
    </location>
</feature>
<keyword evidence="1" id="KW-0472">Membrane</keyword>
<dbReference type="EMBL" id="CP088100">
    <property type="protein sequence ID" value="UFW87436.1"/>
    <property type="molecule type" value="Genomic_DNA"/>
</dbReference>
<evidence type="ECO:0000256" key="1">
    <source>
        <dbReference type="SAM" id="Phobius"/>
    </source>
</evidence>
<keyword evidence="1" id="KW-1133">Transmembrane helix</keyword>
<keyword evidence="1" id="KW-0812">Transmembrane</keyword>
<accession>A0ABY3QQV3</accession>
<organism evidence="3 4">
    <name type="scientific">Bradyrhizobium barranii</name>
    <dbReference type="NCBI Taxonomy" id="2992140"/>
    <lineage>
        <taxon>Bacteria</taxon>
        <taxon>Pseudomonadati</taxon>
        <taxon>Pseudomonadota</taxon>
        <taxon>Alphaproteobacteria</taxon>
        <taxon>Hyphomicrobiales</taxon>
        <taxon>Nitrobacteraceae</taxon>
        <taxon>Bradyrhizobium</taxon>
    </lineage>
</organism>
<sequence>MKRKIAAIFAADIAGYSRLVAEDEEETLRRLASYREVVDDFIAKANGRIFNTAGDAVLAEFPSAVDAVRCAIDIQESLRTRNMAYPPSRQMSFRIGITIGDVVERNGDLLGDGVNIAARLEGLAEVGGICVSRAVHEQVANKLSVQFADIGAQEIKNIPTPVHAYMVAMRREDGTYATPKLKKPASKLAAAPVWMWPLVVAVVSVVAILVTGFLYNTKLKQTVTAAVAPAATPSAAMPSAAPAADAVAPSPMPTQMAKAPMAPMSPAGAAMAPMPASSPSAAPLSGKLAADSVPFINERIRNYLAGDYSASGDYKAFALNVGGFTGAALNQPTEEAARNMALEQCQKRADAAQSPRRCELYAVGNDVVYTHGKPPMPPQPWVRHDAMTERAFVPKDFPMVRDPAKVRLENMFVPAAKSRAIALGPGGQYFMVLGASSVDDSARRSLESCGAIAGMACLIVAVDDNFVVPIPTLLRITGFFHAASNASIAADARAEVVRKLADGMGWNAVAVGTAGRPGLGLKVADEQTAVNSALADCAKRDSDCHVIAIGPFTVGPTN</sequence>